<keyword evidence="3" id="KW-1185">Reference proteome</keyword>
<evidence type="ECO:0000313" key="2">
    <source>
        <dbReference type="EMBL" id="TDG73756.1"/>
    </source>
</evidence>
<gene>
    <name evidence="2" type="ORF">C5L30_001248</name>
</gene>
<reference evidence="2 3" key="1">
    <citation type="journal article" date="2019" name="Appl. Microbiol. Biotechnol.">
        <title>Uncovering carbohydrate metabolism through a genotype-phenotype association study of 56 lactic acid bacteria genomes.</title>
        <authorList>
            <person name="Buron-Moles G."/>
            <person name="Chailyan A."/>
            <person name="Dolejs I."/>
            <person name="Forster J."/>
            <person name="Miks M.H."/>
        </authorList>
    </citation>
    <scope>NUCLEOTIDE SEQUENCE [LARGE SCALE GENOMIC DNA]</scope>
    <source>
        <strain evidence="2 3">ATCC 29644</strain>
    </source>
</reference>
<protein>
    <recommendedName>
        <fullName evidence="4">DUF4393 domain-containing protein</fullName>
    </recommendedName>
</protein>
<comment type="caution">
    <text evidence="2">The sequence shown here is derived from an EMBL/GenBank/DDBJ whole genome shotgun (WGS) entry which is preliminary data.</text>
</comment>
<keyword evidence="1" id="KW-0175">Coiled coil</keyword>
<dbReference type="OrthoDB" id="2339567at2"/>
<evidence type="ECO:0000313" key="3">
    <source>
        <dbReference type="Proteomes" id="UP000295257"/>
    </source>
</evidence>
<evidence type="ECO:0000256" key="1">
    <source>
        <dbReference type="SAM" id="Coils"/>
    </source>
</evidence>
<dbReference type="InterPro" id="IPR025506">
    <property type="entry name" value="Abi_alpha"/>
</dbReference>
<dbReference type="Proteomes" id="UP000295257">
    <property type="component" value="Unassembled WGS sequence"/>
</dbReference>
<organism evidence="2 3">
    <name type="scientific">Companilactobacillus farciminis</name>
    <dbReference type="NCBI Taxonomy" id="1612"/>
    <lineage>
        <taxon>Bacteria</taxon>
        <taxon>Bacillati</taxon>
        <taxon>Bacillota</taxon>
        <taxon>Bacilli</taxon>
        <taxon>Lactobacillales</taxon>
        <taxon>Lactobacillaceae</taxon>
        <taxon>Companilactobacillus</taxon>
    </lineage>
</organism>
<accession>A0A4R5NGU9</accession>
<evidence type="ECO:0008006" key="4">
    <source>
        <dbReference type="Google" id="ProtNLM"/>
    </source>
</evidence>
<sequence length="340" mass="39300">MSLNFFIQNAVIPFTAALAGNSGAKVLDPVLRVFDSWFYITFGSNMELRRQQKEIEQKAKLDNYELNLQEKQKKLKLENIGKLKNEIGSELLKIPKDKIVLPDKQSIAILMDNIPNYLDVDGVRKLFAKMMVASANQDFKYIVHPSFVETIKQLTPQDVDVINKLYTCTGFFITSDPKYISKEMRMEVGIQHKKKPKFVVYRENLEKNYSILIGEELDKVIKCDINEFDRQIMILSRLGIVSIERFNNKTKLSFIKTDEYDRAFKKALSNSDEFINYKKELDKSFEDLIVTFNLKIVEFTEFGSQIAKIINTDLTDLLIISTEMNDFAGEIIPVPVEDEI</sequence>
<proteinExistence type="predicted"/>
<dbReference type="AlphaFoldDB" id="A0A4R5NGU9"/>
<dbReference type="Pfam" id="PF14337">
    <property type="entry name" value="Abi_alpha"/>
    <property type="match status" value="1"/>
</dbReference>
<name>A0A4R5NGU9_9LACO</name>
<dbReference type="RefSeq" id="WP_010020955.1">
    <property type="nucleotide sequence ID" value="NZ_PUFN01000007.1"/>
</dbReference>
<dbReference type="EMBL" id="PUFN01000007">
    <property type="protein sequence ID" value="TDG73756.1"/>
    <property type="molecule type" value="Genomic_DNA"/>
</dbReference>
<feature type="coiled-coil region" evidence="1">
    <location>
        <begin position="54"/>
        <end position="86"/>
    </location>
</feature>